<dbReference type="PANTHER" id="PTHR47053">
    <property type="entry name" value="MUREIN DD-ENDOPEPTIDASE MEPH-RELATED"/>
    <property type="match status" value="1"/>
</dbReference>
<dbReference type="EMBL" id="LAZR01010164">
    <property type="protein sequence ID" value="KKM68457.1"/>
    <property type="molecule type" value="Genomic_DNA"/>
</dbReference>
<evidence type="ECO:0000256" key="4">
    <source>
        <dbReference type="ARBA" id="ARBA00022807"/>
    </source>
</evidence>
<feature type="region of interest" description="Disordered" evidence="5">
    <location>
        <begin position="193"/>
        <end position="214"/>
    </location>
</feature>
<evidence type="ECO:0000256" key="1">
    <source>
        <dbReference type="ARBA" id="ARBA00007074"/>
    </source>
</evidence>
<dbReference type="PANTHER" id="PTHR47053:SF1">
    <property type="entry name" value="MUREIN DD-ENDOPEPTIDASE MEPH-RELATED"/>
    <property type="match status" value="1"/>
</dbReference>
<reference evidence="7" key="1">
    <citation type="journal article" date="2015" name="Nature">
        <title>Complex archaea that bridge the gap between prokaryotes and eukaryotes.</title>
        <authorList>
            <person name="Spang A."/>
            <person name="Saw J.H."/>
            <person name="Jorgensen S.L."/>
            <person name="Zaremba-Niedzwiedzka K."/>
            <person name="Martijn J."/>
            <person name="Lind A.E."/>
            <person name="van Eijk R."/>
            <person name="Schleper C."/>
            <person name="Guy L."/>
            <person name="Ettema T.J."/>
        </authorList>
    </citation>
    <scope>NUCLEOTIDE SEQUENCE</scope>
</reference>
<proteinExistence type="inferred from homology"/>
<gene>
    <name evidence="7" type="ORF">LCGC14_1460700</name>
</gene>
<comment type="similarity">
    <text evidence="1">Belongs to the peptidase C40 family.</text>
</comment>
<name>A0A0F9MH84_9ZZZZ</name>
<dbReference type="InterPro" id="IPR038765">
    <property type="entry name" value="Papain-like_cys_pep_sf"/>
</dbReference>
<accession>A0A0F9MH84</accession>
<keyword evidence="2" id="KW-0645">Protease</keyword>
<evidence type="ECO:0000256" key="5">
    <source>
        <dbReference type="SAM" id="MobiDB-lite"/>
    </source>
</evidence>
<feature type="compositionally biased region" description="Polar residues" evidence="5">
    <location>
        <begin position="199"/>
        <end position="208"/>
    </location>
</feature>
<feature type="domain" description="NlpC/P60" evidence="6">
    <location>
        <begin position="217"/>
        <end position="330"/>
    </location>
</feature>
<dbReference type="GO" id="GO:0006508">
    <property type="term" value="P:proteolysis"/>
    <property type="evidence" value="ECO:0007669"/>
    <property type="project" value="UniProtKB-KW"/>
</dbReference>
<dbReference type="Pfam" id="PF00877">
    <property type="entry name" value="NLPC_P60"/>
    <property type="match status" value="1"/>
</dbReference>
<dbReference type="AlphaFoldDB" id="A0A0F9MH84"/>
<evidence type="ECO:0000313" key="7">
    <source>
        <dbReference type="EMBL" id="KKM68457.1"/>
    </source>
</evidence>
<sequence length="330" mass="37329">MICLLAFPATIFATPDSKQSKIRRLKNQVDSIDRQVEVFDEDYLQARIKLNKTRNKVFLNSGQLKKNRSRLAFSKKVLQKRIRSMYINDEQSSIGFIFETKTFNELITNLDFMNRVSKSDTQLANKIFRLTRKNERTKRNLAQNLKTESSLVNTLGRKKAAIAAELKRKRMMIRGLESDLRTYARAQERQRLQIAQQQTAESQPTPSYAQPVLAPTNAPRSSVVQIAMKYLGRPYRWAAAGPNMFDCSGLTMYVYAQIGVGLPHSSRAQARMGQFVPRGALQPGDLLFSGSPIHHVGIYIGGGRMISAPQTGDVVKISPLRSTYNTARRI</sequence>
<evidence type="ECO:0000259" key="6">
    <source>
        <dbReference type="PROSITE" id="PS51935"/>
    </source>
</evidence>
<dbReference type="InterPro" id="IPR051202">
    <property type="entry name" value="Peptidase_C40"/>
</dbReference>
<dbReference type="InterPro" id="IPR000064">
    <property type="entry name" value="NLP_P60_dom"/>
</dbReference>
<comment type="caution">
    <text evidence="7">The sequence shown here is derived from an EMBL/GenBank/DDBJ whole genome shotgun (WGS) entry which is preliminary data.</text>
</comment>
<evidence type="ECO:0000256" key="2">
    <source>
        <dbReference type="ARBA" id="ARBA00022670"/>
    </source>
</evidence>
<protein>
    <recommendedName>
        <fullName evidence="6">NlpC/P60 domain-containing protein</fullName>
    </recommendedName>
</protein>
<dbReference type="GO" id="GO:0008234">
    <property type="term" value="F:cysteine-type peptidase activity"/>
    <property type="evidence" value="ECO:0007669"/>
    <property type="project" value="UniProtKB-KW"/>
</dbReference>
<dbReference type="PROSITE" id="PS51935">
    <property type="entry name" value="NLPC_P60"/>
    <property type="match status" value="1"/>
</dbReference>
<dbReference type="Gene3D" id="6.10.250.3150">
    <property type="match status" value="1"/>
</dbReference>
<organism evidence="7">
    <name type="scientific">marine sediment metagenome</name>
    <dbReference type="NCBI Taxonomy" id="412755"/>
    <lineage>
        <taxon>unclassified sequences</taxon>
        <taxon>metagenomes</taxon>
        <taxon>ecological metagenomes</taxon>
    </lineage>
</organism>
<dbReference type="SUPFAM" id="SSF54001">
    <property type="entry name" value="Cysteine proteinases"/>
    <property type="match status" value="1"/>
</dbReference>
<keyword evidence="4" id="KW-0788">Thiol protease</keyword>
<keyword evidence="3" id="KW-0378">Hydrolase</keyword>
<dbReference type="Gene3D" id="3.90.1720.10">
    <property type="entry name" value="endopeptidase domain like (from Nostoc punctiforme)"/>
    <property type="match status" value="1"/>
</dbReference>
<evidence type="ECO:0000256" key="3">
    <source>
        <dbReference type="ARBA" id="ARBA00022801"/>
    </source>
</evidence>